<feature type="compositionally biased region" description="Polar residues" evidence="1">
    <location>
        <begin position="672"/>
        <end position="683"/>
    </location>
</feature>
<evidence type="ECO:0000256" key="1">
    <source>
        <dbReference type="SAM" id="MobiDB-lite"/>
    </source>
</evidence>
<organism evidence="2 3">
    <name type="scientific">Ceratodon purpureus</name>
    <name type="common">Fire moss</name>
    <name type="synonym">Dicranum purpureum</name>
    <dbReference type="NCBI Taxonomy" id="3225"/>
    <lineage>
        <taxon>Eukaryota</taxon>
        <taxon>Viridiplantae</taxon>
        <taxon>Streptophyta</taxon>
        <taxon>Embryophyta</taxon>
        <taxon>Bryophyta</taxon>
        <taxon>Bryophytina</taxon>
        <taxon>Bryopsida</taxon>
        <taxon>Dicranidae</taxon>
        <taxon>Pseudoditrichales</taxon>
        <taxon>Ditrichaceae</taxon>
        <taxon>Ceratodon</taxon>
    </lineage>
</organism>
<keyword evidence="3" id="KW-1185">Reference proteome</keyword>
<dbReference type="AlphaFoldDB" id="A0A8T0HGI3"/>
<feature type="compositionally biased region" description="Basic and acidic residues" evidence="1">
    <location>
        <begin position="93"/>
        <end position="102"/>
    </location>
</feature>
<gene>
    <name evidence="2" type="ORF">KC19_6G089700</name>
</gene>
<feature type="region of interest" description="Disordered" evidence="1">
    <location>
        <begin position="39"/>
        <end position="277"/>
    </location>
</feature>
<protein>
    <submittedName>
        <fullName evidence="2">Uncharacterized protein</fullName>
    </submittedName>
</protein>
<evidence type="ECO:0000313" key="3">
    <source>
        <dbReference type="Proteomes" id="UP000822688"/>
    </source>
</evidence>
<reference evidence="2 3" key="1">
    <citation type="submission" date="2020-06" db="EMBL/GenBank/DDBJ databases">
        <title>WGS assembly of Ceratodon purpureus strain R40.</title>
        <authorList>
            <person name="Carey S.B."/>
            <person name="Jenkins J."/>
            <person name="Shu S."/>
            <person name="Lovell J.T."/>
            <person name="Sreedasyam A."/>
            <person name="Maumus F."/>
            <person name="Tiley G.P."/>
            <person name="Fernandez-Pozo N."/>
            <person name="Barry K."/>
            <person name="Chen C."/>
            <person name="Wang M."/>
            <person name="Lipzen A."/>
            <person name="Daum C."/>
            <person name="Saski C.A."/>
            <person name="Payton A.C."/>
            <person name="Mcbreen J.C."/>
            <person name="Conrad R.E."/>
            <person name="Kollar L.M."/>
            <person name="Olsson S."/>
            <person name="Huttunen S."/>
            <person name="Landis J.B."/>
            <person name="Wickett N.J."/>
            <person name="Johnson M.G."/>
            <person name="Rensing S.A."/>
            <person name="Grimwood J."/>
            <person name="Schmutz J."/>
            <person name="Mcdaniel S.F."/>
        </authorList>
    </citation>
    <scope>NUCLEOTIDE SEQUENCE [LARGE SCALE GENOMIC DNA]</scope>
    <source>
        <strain evidence="2 3">R40</strain>
    </source>
</reference>
<dbReference type="EMBL" id="CM026427">
    <property type="protein sequence ID" value="KAG0569424.1"/>
    <property type="molecule type" value="Genomic_DNA"/>
</dbReference>
<feature type="compositionally biased region" description="Polar residues" evidence="1">
    <location>
        <begin position="146"/>
        <end position="157"/>
    </location>
</feature>
<proteinExistence type="predicted"/>
<feature type="compositionally biased region" description="Polar residues" evidence="1">
    <location>
        <begin position="105"/>
        <end position="114"/>
    </location>
</feature>
<comment type="caution">
    <text evidence="2">The sequence shown here is derived from an EMBL/GenBank/DDBJ whole genome shotgun (WGS) entry which is preliminary data.</text>
</comment>
<feature type="region of interest" description="Disordered" evidence="1">
    <location>
        <begin position="598"/>
        <end position="703"/>
    </location>
</feature>
<dbReference type="OrthoDB" id="1989232at2759"/>
<feature type="compositionally biased region" description="Basic and acidic residues" evidence="1">
    <location>
        <begin position="477"/>
        <end position="493"/>
    </location>
</feature>
<evidence type="ECO:0000313" key="2">
    <source>
        <dbReference type="EMBL" id="KAG0569424.1"/>
    </source>
</evidence>
<feature type="compositionally biased region" description="Basic and acidic residues" evidence="1">
    <location>
        <begin position="441"/>
        <end position="459"/>
    </location>
</feature>
<dbReference type="Proteomes" id="UP000822688">
    <property type="component" value="Chromosome 6"/>
</dbReference>
<feature type="compositionally biased region" description="Basic and acidic residues" evidence="1">
    <location>
        <begin position="684"/>
        <end position="703"/>
    </location>
</feature>
<feature type="compositionally biased region" description="Basic and acidic residues" evidence="1">
    <location>
        <begin position="57"/>
        <end position="69"/>
    </location>
</feature>
<sequence length="738" mass="79766">MGDDLHDKPRKELKELCSQNNIRTAGVKHEDLVRMLRNKLYPSAPFTPRSTSLKTRGSKEQTPAKDNGDSYKTPVKTGSKGRNLRSSTLTADRLPRENEAPKEVSSFQRKNSGLSRKPLLTKSNTFSSRSKVDGRSKAPGVDQDAQENAYQHQNSVRRTSKVKGLSPLSRRSAEAPGQLETISKDGAGRLVGEFKDGQMAHTDSNAETEDLVNSRALEDDANGSAFEPSDAGSDASRRVSEIATDAGPDTMSDFSDADEFRSVSSEPISRFSSLSKRSSLRTESSKMSLLSAQSGLSFFTAGSWGSDNSRSLDNLLASVEGNDARRGDGTEDVFPEFPEGSDFLVGDTDALELSFLDAGAADPEMVVNGKDHGIKSDRYTAMHSPMARDYVNYNRGSETDVSENCVGPSRDSIADLTSDQDKNVRDMNLADSDVAGTPEGAESKELGRIDNEVLSKDDLAPGTLAIESKQPSGVDIAEDHVTKEVSEDDHQPNELKSAGNLSEDASDMGHSDVDGWGVDTPTQSESCSREDGTSSISKDIRCSEDHSSYAEPTPDDAEDESEVHSRHSEGEASSESGSPAFDSRDYSVAKKLEFEPVEITQLGSLPPAEHNVEGKEVEESNFQNPEEEPGNRLPETGKISDSSPTNTSGDNTAAELDRAGCPVDEQEGYDTKSGNEQCASTCETVHDYSKPPQDEREKEDIQAKEDIEAKLSFPLSVILWCSQSCSSTSGNRSQSLTA</sequence>
<feature type="region of interest" description="Disordered" evidence="1">
    <location>
        <begin position="398"/>
        <end position="584"/>
    </location>
</feature>
<name>A0A8T0HGI3_CERPU</name>
<feature type="compositionally biased region" description="Basic and acidic residues" evidence="1">
    <location>
        <begin position="182"/>
        <end position="198"/>
    </location>
</feature>
<feature type="compositionally biased region" description="Polar residues" evidence="1">
    <location>
        <begin position="639"/>
        <end position="651"/>
    </location>
</feature>
<feature type="compositionally biased region" description="Basic and acidic residues" evidence="1">
    <location>
        <begin position="527"/>
        <end position="548"/>
    </location>
</feature>
<accession>A0A8T0HGI3</accession>